<feature type="domain" description="Iron hydrogenase large subunit C-terminal" evidence="6">
    <location>
        <begin position="251"/>
        <end position="309"/>
    </location>
</feature>
<evidence type="ECO:0000256" key="2">
    <source>
        <dbReference type="ARBA" id="ARBA00022485"/>
    </source>
</evidence>
<name>A0A1Y1JH86_PLAGO</name>
<dbReference type="OrthoDB" id="10253113at2759"/>
<dbReference type="GO" id="GO:0046872">
    <property type="term" value="F:metal ion binding"/>
    <property type="evidence" value="ECO:0007669"/>
    <property type="project" value="UniProtKB-KW"/>
</dbReference>
<evidence type="ECO:0000256" key="5">
    <source>
        <dbReference type="ARBA" id="ARBA00023014"/>
    </source>
</evidence>
<reference evidence="8" key="1">
    <citation type="submission" date="2017-04" db="EMBL/GenBank/DDBJ databases">
        <title>Plasmodium gonderi genome.</title>
        <authorList>
            <person name="Arisue N."/>
            <person name="Honma H."/>
            <person name="Kawai S."/>
            <person name="Tougan T."/>
            <person name="Tanabe K."/>
            <person name="Horii T."/>
        </authorList>
    </citation>
    <scope>NUCLEOTIDE SEQUENCE [LARGE SCALE GENOMIC DNA]</scope>
    <source>
        <strain evidence="8">ATCC 30045</strain>
    </source>
</reference>
<evidence type="ECO:0000256" key="3">
    <source>
        <dbReference type="ARBA" id="ARBA00022723"/>
    </source>
</evidence>
<dbReference type="Gene3D" id="3.40.950.10">
    <property type="entry name" value="Fe-only Hydrogenase (Larger Subunit), Chain L, domain 3"/>
    <property type="match status" value="2"/>
</dbReference>
<protein>
    <submittedName>
        <fullName evidence="7">Cytosolic Fe-S cluster assembly factor NAR1</fullName>
    </submittedName>
</protein>
<dbReference type="InterPro" id="IPR050340">
    <property type="entry name" value="Cytosolic_Fe-S_CAF"/>
</dbReference>
<dbReference type="Pfam" id="PF02906">
    <property type="entry name" value="Fe_hyd_lg_C"/>
    <property type="match status" value="2"/>
</dbReference>
<sequence>MFSNAIKLENLNDYNNDAEECIKPFLYKSNIVNEADLEKPNLISINKKNKKKKKERGEISLTDCLACSGCVTNEETNFLKSQNAIEILNHVKKKKINIISLSLQSVTALSVYYNLPIWKTQKKLSYLFKSLNFDYVYDSSVSELIALNESKKEFMQHFSENIRSACIGGSDNGSSIITKYGKTQMDDIVYTPRGELNKNNFNNFHDSDKLKRTTDQIQKRVQNVSKSAKKTHTETNTRKKMEENFYDTPLHKKNEKEKKKKKKKKLPLICSHCSGTVIYGEKNFDEELLNSFSEIKSSQDIQGIILKILHLQNTINVIRPLLEKSPFKNFFNMCNNYESEFLSICRKHFFKNHNFLKSDSSEGSYTKNATSTHVGKRVNDKANNDHTISNMVSPNIYDINHVYLLYCFDKKLEAHRSNLAEQNSLDHNIYTYISNANSCSYDSIKVPKILNENEKKNFYCVDAVLTTVELVELIKNLDIDFISLAEIPIDNVYNLLKKTQKSQVKMVKEIQVSTGISKLDAFVDEEETYKYRKGKCNKMDKCFEEAAEECTIPPMREARETNLEETLYMDYSKHISNYELDKMYDELENYALRCSSRNNISVGYGEEIFKYVCKHVFNFRVDENEFHLKYHDIVVLSLIENGHCVFRVILSYGFKSMYNVIKKLKERKNENMPHINESVQPEAKNTQDNPSCGVKKYDVKITYNLQFIGRIDYIELMACEKGCLFGCAQNIFSERVHTRSICSCYNSRIFKKIAEQEVIENFDFLHTYQKNNGKKKLQQERVENVISCSSKTHENCKMHAMDYDTLPHAKRETQNGYDLFDEQKVNTEKLFQKLYDTMHSDKFTLYVNSNICEKDFTITSFLKNIGNFFNTETFHILKRSFLSKKKVDIINW</sequence>
<proteinExistence type="inferred from homology"/>
<keyword evidence="5" id="KW-0411">Iron-sulfur</keyword>
<dbReference type="Proteomes" id="UP000195521">
    <property type="component" value="Unassembled WGS sequence"/>
</dbReference>
<dbReference type="FunFam" id="3.30.70.20:FF:000042">
    <property type="entry name" value="Cytosolic Fe-S cluster assembly factor NAR1"/>
    <property type="match status" value="1"/>
</dbReference>
<dbReference type="Gene3D" id="3.30.70.20">
    <property type="match status" value="1"/>
</dbReference>
<accession>A0A1Y1JH86</accession>
<dbReference type="GeneID" id="39748613"/>
<keyword evidence="3" id="KW-0479">Metal-binding</keyword>
<keyword evidence="8" id="KW-1185">Reference proteome</keyword>
<organism evidence="7 8">
    <name type="scientific">Plasmodium gonderi</name>
    <dbReference type="NCBI Taxonomy" id="77519"/>
    <lineage>
        <taxon>Eukaryota</taxon>
        <taxon>Sar</taxon>
        <taxon>Alveolata</taxon>
        <taxon>Apicomplexa</taxon>
        <taxon>Aconoidasida</taxon>
        <taxon>Haemosporida</taxon>
        <taxon>Plasmodiidae</taxon>
        <taxon>Plasmodium</taxon>
        <taxon>Plasmodium (Plasmodium)</taxon>
    </lineage>
</organism>
<comment type="similarity">
    <text evidence="1">Belongs to the NARF family.</text>
</comment>
<dbReference type="EMBL" id="BDQF01000012">
    <property type="protein sequence ID" value="GAW81881.1"/>
    <property type="molecule type" value="Genomic_DNA"/>
</dbReference>
<dbReference type="InterPro" id="IPR009016">
    <property type="entry name" value="Fe_hydrogenase"/>
</dbReference>
<dbReference type="GO" id="GO:0051539">
    <property type="term" value="F:4 iron, 4 sulfur cluster binding"/>
    <property type="evidence" value="ECO:0007669"/>
    <property type="project" value="UniProtKB-KW"/>
</dbReference>
<feature type="domain" description="Iron hydrogenase large subunit C-terminal" evidence="6">
    <location>
        <begin position="454"/>
        <end position="499"/>
    </location>
</feature>
<dbReference type="OMA" id="LNFDYVY"/>
<evidence type="ECO:0000313" key="7">
    <source>
        <dbReference type="EMBL" id="GAW81881.1"/>
    </source>
</evidence>
<keyword evidence="2" id="KW-0004">4Fe-4S</keyword>
<dbReference type="AlphaFoldDB" id="A0A1Y1JH86"/>
<evidence type="ECO:0000256" key="4">
    <source>
        <dbReference type="ARBA" id="ARBA00023004"/>
    </source>
</evidence>
<gene>
    <name evidence="7" type="ORF">PGO_113350</name>
</gene>
<evidence type="ECO:0000259" key="6">
    <source>
        <dbReference type="Pfam" id="PF02906"/>
    </source>
</evidence>
<keyword evidence="4" id="KW-0408">Iron</keyword>
<dbReference type="PANTHER" id="PTHR11615">
    <property type="entry name" value="NITRATE, FORMATE, IRON DEHYDROGENASE"/>
    <property type="match status" value="1"/>
</dbReference>
<evidence type="ECO:0000256" key="1">
    <source>
        <dbReference type="ARBA" id="ARBA00006596"/>
    </source>
</evidence>
<dbReference type="RefSeq" id="XP_028544470.1">
    <property type="nucleotide sequence ID" value="XM_028688669.1"/>
</dbReference>
<dbReference type="Gene3D" id="3.40.50.1780">
    <property type="match status" value="2"/>
</dbReference>
<dbReference type="InterPro" id="IPR004108">
    <property type="entry name" value="Fe_hydrogenase_lsu_C"/>
</dbReference>
<evidence type="ECO:0000313" key="8">
    <source>
        <dbReference type="Proteomes" id="UP000195521"/>
    </source>
</evidence>
<comment type="caution">
    <text evidence="7">The sequence shown here is derived from an EMBL/GenBank/DDBJ whole genome shotgun (WGS) entry which is preliminary data.</text>
</comment>
<dbReference type="SUPFAM" id="SSF53920">
    <property type="entry name" value="Fe-only hydrogenase"/>
    <property type="match status" value="1"/>
</dbReference>